<protein>
    <recommendedName>
        <fullName evidence="3">Myb-like domain-containing protein</fullName>
    </recommendedName>
</protein>
<feature type="region of interest" description="Disordered" evidence="1">
    <location>
        <begin position="81"/>
        <end position="105"/>
    </location>
</feature>
<evidence type="ECO:0008006" key="3">
    <source>
        <dbReference type="Google" id="ProtNLM"/>
    </source>
</evidence>
<feature type="compositionally biased region" description="Basic and acidic residues" evidence="1">
    <location>
        <begin position="44"/>
        <end position="58"/>
    </location>
</feature>
<evidence type="ECO:0000313" key="2">
    <source>
        <dbReference type="EMBL" id="CAE2335450.1"/>
    </source>
</evidence>
<evidence type="ECO:0000256" key="1">
    <source>
        <dbReference type="SAM" id="MobiDB-lite"/>
    </source>
</evidence>
<feature type="compositionally biased region" description="Polar residues" evidence="1">
    <location>
        <begin position="18"/>
        <end position="28"/>
    </location>
</feature>
<proteinExistence type="predicted"/>
<reference evidence="2" key="1">
    <citation type="submission" date="2021-01" db="EMBL/GenBank/DDBJ databases">
        <authorList>
            <person name="Corre E."/>
            <person name="Pelletier E."/>
            <person name="Niang G."/>
            <person name="Scheremetjew M."/>
            <person name="Finn R."/>
            <person name="Kale V."/>
            <person name="Holt S."/>
            <person name="Cochrane G."/>
            <person name="Meng A."/>
            <person name="Brown T."/>
            <person name="Cohen L."/>
        </authorList>
    </citation>
    <scope>NUCLEOTIDE SEQUENCE</scope>
    <source>
        <strain evidence="2">CCMP 2712</strain>
    </source>
</reference>
<dbReference type="Gene3D" id="1.10.10.60">
    <property type="entry name" value="Homeodomain-like"/>
    <property type="match status" value="1"/>
</dbReference>
<organism evidence="2">
    <name type="scientific">Guillardia theta</name>
    <name type="common">Cryptophyte</name>
    <name type="synonym">Cryptomonas phi</name>
    <dbReference type="NCBI Taxonomy" id="55529"/>
    <lineage>
        <taxon>Eukaryota</taxon>
        <taxon>Cryptophyceae</taxon>
        <taxon>Pyrenomonadales</taxon>
        <taxon>Geminigeraceae</taxon>
        <taxon>Guillardia</taxon>
    </lineage>
</organism>
<feature type="region of interest" description="Disordered" evidence="1">
    <location>
        <begin position="1"/>
        <end position="58"/>
    </location>
</feature>
<sequence>MGKNTRKTKEESKKATEIVQQLSAVSKTSNKRRARAVTNKKHKDAREEEKEDMEEKQHLSLAVNDDTTAILPTLVATEPSLTSSGLFQPSDGAADSSFCTKGQEWTPEEDEEVIAKLRIIRSGELSTKNMTVREAEQIQNTLPHRTVNAIKFRWNDKLKKKFVESNSSVDLQVSF</sequence>
<name>A0A7S4U7Y7_GUITH</name>
<feature type="compositionally biased region" description="Basic and acidic residues" evidence="1">
    <location>
        <begin position="7"/>
        <end position="16"/>
    </location>
</feature>
<feature type="compositionally biased region" description="Basic residues" evidence="1">
    <location>
        <begin position="29"/>
        <end position="43"/>
    </location>
</feature>
<dbReference type="CDD" id="cd00167">
    <property type="entry name" value="SANT"/>
    <property type="match status" value="1"/>
</dbReference>
<dbReference type="EMBL" id="HBKN01045813">
    <property type="protein sequence ID" value="CAE2335450.1"/>
    <property type="molecule type" value="Transcribed_RNA"/>
</dbReference>
<dbReference type="AlphaFoldDB" id="A0A7S4U7Y7"/>
<dbReference type="InterPro" id="IPR001005">
    <property type="entry name" value="SANT/Myb"/>
</dbReference>
<gene>
    <name evidence="2" type="ORF">GTHE00462_LOCUS35857</name>
</gene>
<accession>A0A7S4U7Y7</accession>